<evidence type="ECO:0000259" key="2">
    <source>
        <dbReference type="PROSITE" id="PS50880"/>
    </source>
</evidence>
<dbReference type="InterPro" id="IPR013824">
    <property type="entry name" value="Topo_IA_cen_sub1"/>
</dbReference>
<keyword evidence="1" id="KW-0799">Topoisomerase</keyword>
<dbReference type="Gene3D" id="3.40.50.140">
    <property type="match status" value="1"/>
</dbReference>
<reference evidence="3" key="1">
    <citation type="submission" date="2023-10" db="EMBL/GenBank/DDBJ databases">
        <authorList>
            <person name="Chen Y."/>
            <person name="Shah S."/>
            <person name="Dougan E. K."/>
            <person name="Thang M."/>
            <person name="Chan C."/>
        </authorList>
    </citation>
    <scope>NUCLEOTIDE SEQUENCE [LARGE SCALE GENOMIC DNA]</scope>
</reference>
<comment type="function">
    <text evidence="1">Introduces a single-strand break via transesterification at a target site in duplex DNA. Releases the supercoiling and torsional tension of DNA introduced during the DNA replication and transcription by transiently cleaving and rejoining one strand of the DNA duplex. The scissile phosphodiester is attacked by the catalytic tyrosine of the enzyme, resulting in the formation of a DNA-(5'-phosphotyrosyl)-enzyme intermediate and the expulsion of a 3'-OH DNA strand.</text>
</comment>
<evidence type="ECO:0000313" key="4">
    <source>
        <dbReference type="Proteomes" id="UP001189429"/>
    </source>
</evidence>
<dbReference type="SUPFAM" id="SSF56712">
    <property type="entry name" value="Prokaryotic type I DNA topoisomerase"/>
    <property type="match status" value="1"/>
</dbReference>
<gene>
    <name evidence="3" type="ORF">PCOR1329_LOCUS1227</name>
</gene>
<dbReference type="EMBL" id="CAUYUJ010000295">
    <property type="protein sequence ID" value="CAK0789744.1"/>
    <property type="molecule type" value="Genomic_DNA"/>
</dbReference>
<dbReference type="PROSITE" id="PS50880">
    <property type="entry name" value="TOPRIM"/>
    <property type="match status" value="1"/>
</dbReference>
<feature type="domain" description="Toprim" evidence="2">
    <location>
        <begin position="6"/>
        <end position="149"/>
    </location>
</feature>
<dbReference type="Proteomes" id="UP001189429">
    <property type="component" value="Unassembled WGS sequence"/>
</dbReference>
<dbReference type="InterPro" id="IPR006171">
    <property type="entry name" value="TOPRIM_dom"/>
</dbReference>
<dbReference type="PANTHER" id="PTHR11390">
    <property type="entry name" value="PROKARYOTIC DNA TOPOISOMERASE"/>
    <property type="match status" value="1"/>
</dbReference>
<proteinExistence type="inferred from homology"/>
<accession>A0ABN9PHQ3</accession>
<dbReference type="SMART" id="SM00436">
    <property type="entry name" value="TOP1Bc"/>
    <property type="match status" value="1"/>
</dbReference>
<comment type="catalytic activity">
    <reaction evidence="1">
        <text>ATP-independent breakage of single-stranded DNA, followed by passage and rejoining.</text>
        <dbReference type="EC" id="5.6.2.1"/>
    </reaction>
</comment>
<dbReference type="Pfam" id="PF01751">
    <property type="entry name" value="Toprim"/>
    <property type="match status" value="1"/>
</dbReference>
<evidence type="ECO:0000313" key="3">
    <source>
        <dbReference type="EMBL" id="CAK0789744.1"/>
    </source>
</evidence>
<name>A0ABN9PHQ3_9DINO</name>
<dbReference type="SMART" id="SM00493">
    <property type="entry name" value="TOPRIM"/>
    <property type="match status" value="1"/>
</dbReference>
<dbReference type="PANTHER" id="PTHR11390:SF21">
    <property type="entry name" value="DNA TOPOISOMERASE 3-ALPHA"/>
    <property type="match status" value="1"/>
</dbReference>
<keyword evidence="1" id="KW-0238">DNA-binding</keyword>
<dbReference type="InterPro" id="IPR023405">
    <property type="entry name" value="Topo_IA_core_domain"/>
</dbReference>
<dbReference type="Gene3D" id="1.10.460.10">
    <property type="entry name" value="Topoisomerase I, domain 2"/>
    <property type="match status" value="1"/>
</dbReference>
<comment type="similarity">
    <text evidence="1">Belongs to the type IA topoisomerase family.</text>
</comment>
<organism evidence="3 4">
    <name type="scientific">Prorocentrum cordatum</name>
    <dbReference type="NCBI Taxonomy" id="2364126"/>
    <lineage>
        <taxon>Eukaryota</taxon>
        <taxon>Sar</taxon>
        <taxon>Alveolata</taxon>
        <taxon>Dinophyceae</taxon>
        <taxon>Prorocentrales</taxon>
        <taxon>Prorocentraceae</taxon>
        <taxon>Prorocentrum</taxon>
    </lineage>
</organism>
<comment type="caution">
    <text evidence="3">The sequence shown here is derived from an EMBL/GenBank/DDBJ whole genome shotgun (WGS) entry which is preliminary data.</text>
</comment>
<dbReference type="InterPro" id="IPR034144">
    <property type="entry name" value="TOPRIM_TopoIII"/>
</dbReference>
<evidence type="ECO:0000256" key="1">
    <source>
        <dbReference type="RuleBase" id="RU362092"/>
    </source>
</evidence>
<dbReference type="InterPro" id="IPR003601">
    <property type="entry name" value="Topo_IA_2"/>
</dbReference>
<protein>
    <recommendedName>
        <fullName evidence="1">DNA topoisomerase</fullName>
        <ecNumber evidence="1">5.6.2.1</ecNumber>
    </recommendedName>
</protein>
<keyword evidence="1" id="KW-0413">Isomerase</keyword>
<dbReference type="CDD" id="cd03362">
    <property type="entry name" value="TOPRIM_TopoIA_TopoIII"/>
    <property type="match status" value="1"/>
</dbReference>
<sequence length="237" mass="26630">MPREVRVLNVAEKPSVAREITRHLGGAGVQRRDAHGMHVSEFPFNLRGTNCRMTVSAVRGHLIGHDFGPELKSWSSCTPASLFTAPMQRHILPDCQDIDRNLKQLSRQADWLVLWLDCDREGEAIAFEVIDVCQQAAGGRLQVFRAVFSALTREDLLRACATLRAPDPRLADAVEARSEIDLRCGAAFTRWMSLRYQPMFPELGRPRHLWHRSGVCTPAGEASAKSSVSLYRRTIQE</sequence>
<dbReference type="EC" id="5.6.2.1" evidence="1"/>
<keyword evidence="4" id="KW-1185">Reference proteome</keyword>
<dbReference type="InterPro" id="IPR000380">
    <property type="entry name" value="Topo_IA"/>
</dbReference>